<dbReference type="OrthoDB" id="9807095at2"/>
<dbReference type="GO" id="GO:0005524">
    <property type="term" value="F:ATP binding"/>
    <property type="evidence" value="ECO:0007669"/>
    <property type="project" value="UniProtKB-KW"/>
</dbReference>
<comment type="subunit">
    <text evidence="11">Oligomer of 12 subunits arranged in the form of two hexagons.</text>
</comment>
<gene>
    <name evidence="15" type="ORF">A1QC_04075</name>
</gene>
<dbReference type="PANTHER" id="PTHR43407:SF2">
    <property type="entry name" value="GLUTAMINE SYNTHETASE"/>
    <property type="match status" value="1"/>
</dbReference>
<feature type="binding site" evidence="6">
    <location>
        <begin position="272"/>
        <end position="274"/>
    </location>
    <ligand>
        <name>ATP</name>
        <dbReference type="ChEBI" id="CHEBI:30616"/>
    </ligand>
</feature>
<dbReference type="InterPro" id="IPR036651">
    <property type="entry name" value="Gln_synt_N_sf"/>
</dbReference>
<evidence type="ECO:0000256" key="9">
    <source>
        <dbReference type="PROSITE-ProRule" id="PRU01330"/>
    </source>
</evidence>
<proteinExistence type="inferred from homology"/>
<comment type="catalytic activity">
    <reaction evidence="4 12">
        <text>L-glutamate + NH4(+) + ATP = L-glutamine + ADP + phosphate + H(+)</text>
        <dbReference type="Rhea" id="RHEA:16169"/>
        <dbReference type="ChEBI" id="CHEBI:15378"/>
        <dbReference type="ChEBI" id="CHEBI:28938"/>
        <dbReference type="ChEBI" id="CHEBI:29985"/>
        <dbReference type="ChEBI" id="CHEBI:30616"/>
        <dbReference type="ChEBI" id="CHEBI:43474"/>
        <dbReference type="ChEBI" id="CHEBI:58359"/>
        <dbReference type="ChEBI" id="CHEBI:456216"/>
        <dbReference type="EC" id="6.3.1.2"/>
    </reaction>
</comment>
<reference evidence="15 16" key="1">
    <citation type="journal article" date="2012" name="Science">
        <title>Ecological populations of bacteria act as socially cohesive units of antibiotic production and resistance.</title>
        <authorList>
            <person name="Cordero O.X."/>
            <person name="Wildschutte H."/>
            <person name="Kirkup B."/>
            <person name="Proehl S."/>
            <person name="Ngo L."/>
            <person name="Hussain F."/>
            <person name="Le Roux F."/>
            <person name="Mincer T."/>
            <person name="Polz M.F."/>
        </authorList>
    </citation>
    <scope>NUCLEOTIDE SEQUENCE [LARGE SCALE GENOMIC DNA]</scope>
    <source>
        <strain evidence="15 16">1S-45</strain>
    </source>
</reference>
<feature type="binding site" evidence="7">
    <location>
        <position position="270"/>
    </location>
    <ligand>
        <name>Mg(2+)</name>
        <dbReference type="ChEBI" id="CHEBI:18420"/>
        <label>1</label>
    </ligand>
</feature>
<evidence type="ECO:0000256" key="11">
    <source>
        <dbReference type="RuleBase" id="RU000387"/>
    </source>
</evidence>
<keyword evidence="7" id="KW-0460">Magnesium</keyword>
<dbReference type="InterPro" id="IPR008147">
    <property type="entry name" value="Gln_synt_N"/>
</dbReference>
<dbReference type="InterPro" id="IPR004809">
    <property type="entry name" value="Gln_synth_I"/>
</dbReference>
<organism evidence="15 16">
    <name type="scientific">Vibrio rumoiensis 1S-45</name>
    <dbReference type="NCBI Taxonomy" id="1188252"/>
    <lineage>
        <taxon>Bacteria</taxon>
        <taxon>Pseudomonadati</taxon>
        <taxon>Pseudomonadota</taxon>
        <taxon>Gammaproteobacteria</taxon>
        <taxon>Vibrionales</taxon>
        <taxon>Vibrionaceae</taxon>
        <taxon>Vibrio</taxon>
    </lineage>
</organism>
<feature type="binding site" evidence="5">
    <location>
        <begin position="265"/>
        <end position="266"/>
    </location>
    <ligand>
        <name>L-glutamate</name>
        <dbReference type="ChEBI" id="CHEBI:29985"/>
    </ligand>
</feature>
<dbReference type="InterPro" id="IPR001637">
    <property type="entry name" value="Gln_synth_I_adenylation_site"/>
</dbReference>
<comment type="subcellular location">
    <subcellularLocation>
        <location evidence="11">Cytoplasm</location>
    </subcellularLocation>
</comment>
<dbReference type="GO" id="GO:0005737">
    <property type="term" value="C:cytoplasm"/>
    <property type="evidence" value="ECO:0007669"/>
    <property type="project" value="UniProtKB-SubCell"/>
</dbReference>
<dbReference type="EC" id="6.3.1.2" evidence="2 12"/>
<dbReference type="Pfam" id="PF00120">
    <property type="entry name" value="Gln-synt_C"/>
    <property type="match status" value="1"/>
</dbReference>
<dbReference type="PROSITE" id="PS00180">
    <property type="entry name" value="GLNA_1"/>
    <property type="match status" value="1"/>
</dbReference>
<dbReference type="PROSITE" id="PS00182">
    <property type="entry name" value="GLNA_ADENYLATION"/>
    <property type="match status" value="1"/>
</dbReference>
<evidence type="ECO:0000313" key="15">
    <source>
        <dbReference type="EMBL" id="OEF29431.1"/>
    </source>
</evidence>
<dbReference type="InterPro" id="IPR027303">
    <property type="entry name" value="Gln_synth_gly_rich_site"/>
</dbReference>
<feature type="binding site" evidence="5">
    <location>
        <position position="340"/>
    </location>
    <ligand>
        <name>L-glutamate</name>
        <dbReference type="ChEBI" id="CHEBI:29985"/>
    </ligand>
</feature>
<evidence type="ECO:0000256" key="2">
    <source>
        <dbReference type="ARBA" id="ARBA00012937"/>
    </source>
</evidence>
<keyword evidence="6 12" id="KW-0547">Nucleotide-binding</keyword>
<evidence type="ECO:0000256" key="3">
    <source>
        <dbReference type="ARBA" id="ARBA00021364"/>
    </source>
</evidence>
<dbReference type="NCBIfam" id="NF007006">
    <property type="entry name" value="PRK09469.1"/>
    <property type="match status" value="1"/>
</dbReference>
<feature type="binding site" evidence="7">
    <location>
        <position position="213"/>
    </location>
    <ligand>
        <name>Mg(2+)</name>
        <dbReference type="ChEBI" id="CHEBI:18420"/>
        <label>1</label>
    </ligand>
</feature>
<dbReference type="PANTHER" id="PTHR43407">
    <property type="entry name" value="GLUTAMINE SYNTHETASE"/>
    <property type="match status" value="1"/>
</dbReference>
<protein>
    <recommendedName>
        <fullName evidence="3 12">Glutamine synthetase</fullName>
        <ecNumber evidence="2 12">6.3.1.2</ecNumber>
    </recommendedName>
</protein>
<name>A0A1E5E5X4_9VIBR</name>
<keyword evidence="8" id="KW-0597">Phosphoprotein</keyword>
<feature type="binding site" evidence="7">
    <location>
        <position position="130"/>
    </location>
    <ligand>
        <name>Mg(2+)</name>
        <dbReference type="ChEBI" id="CHEBI:18420"/>
        <label>1</label>
    </ligand>
</feature>
<dbReference type="PROSITE" id="PS51986">
    <property type="entry name" value="GS_BETA_GRASP"/>
    <property type="match status" value="1"/>
</dbReference>
<dbReference type="Gene3D" id="3.10.20.70">
    <property type="entry name" value="Glutamine synthetase, N-terminal domain"/>
    <property type="match status" value="1"/>
</dbReference>
<comment type="cofactor">
    <cofactor evidence="7">
        <name>Mg(2+)</name>
        <dbReference type="ChEBI" id="CHEBI:18420"/>
    </cofactor>
    <text evidence="7">Binds 2 Mg(2+) ions per subunit.</text>
</comment>
<evidence type="ECO:0000256" key="10">
    <source>
        <dbReference type="RuleBase" id="RU000384"/>
    </source>
</evidence>
<keyword evidence="11" id="KW-0963">Cytoplasm</keyword>
<dbReference type="Pfam" id="PF03951">
    <property type="entry name" value="Gln-synt_N"/>
    <property type="match status" value="1"/>
</dbReference>
<evidence type="ECO:0000259" key="14">
    <source>
        <dbReference type="PROSITE" id="PS51987"/>
    </source>
</evidence>
<comment type="similarity">
    <text evidence="1 9 10">Belongs to the glutamine synthetase family.</text>
</comment>
<comment type="caution">
    <text evidence="15">The sequence shown here is derived from an EMBL/GenBank/DDBJ whole genome shotgun (WGS) entry which is preliminary data.</text>
</comment>
<dbReference type="NCBIfam" id="TIGR00653">
    <property type="entry name" value="GlnA"/>
    <property type="match status" value="1"/>
</dbReference>
<feature type="binding site" evidence="5">
    <location>
        <position position="322"/>
    </location>
    <ligand>
        <name>L-glutamate</name>
        <dbReference type="ChEBI" id="CHEBI:29985"/>
    </ligand>
</feature>
<keyword evidence="16" id="KW-1185">Reference proteome</keyword>
<dbReference type="FunFam" id="3.30.590.10:FF:000001">
    <property type="entry name" value="Glutamine synthetase"/>
    <property type="match status" value="1"/>
</dbReference>
<feature type="binding site" evidence="7">
    <location>
        <position position="132"/>
    </location>
    <ligand>
        <name>Mg(2+)</name>
        <dbReference type="ChEBI" id="CHEBI:18420"/>
        <label>1</label>
    </ligand>
</feature>
<feature type="binding site" evidence="5">
    <location>
        <position position="360"/>
    </location>
    <ligand>
        <name>L-glutamate</name>
        <dbReference type="ChEBI" id="CHEBI:29985"/>
    </ligand>
</feature>
<dbReference type="Gene3D" id="3.30.590.10">
    <property type="entry name" value="Glutamine synthetase/guanido kinase, catalytic domain"/>
    <property type="match status" value="1"/>
</dbReference>
<feature type="binding site" evidence="6">
    <location>
        <position position="353"/>
    </location>
    <ligand>
        <name>ATP</name>
        <dbReference type="ChEBI" id="CHEBI:30616"/>
    </ligand>
</feature>
<dbReference type="RefSeq" id="WP_017026622.1">
    <property type="nucleotide sequence ID" value="NZ_AJYK02000008.1"/>
</dbReference>
<dbReference type="FunFam" id="3.10.20.70:FF:000001">
    <property type="entry name" value="Glutamine synthetase"/>
    <property type="match status" value="1"/>
</dbReference>
<accession>A0A1E5E5X4</accession>
<keyword evidence="6 12" id="KW-0067">ATP-binding</keyword>
<feature type="binding site" evidence="6">
    <location>
        <position position="340"/>
    </location>
    <ligand>
        <name>ATP</name>
        <dbReference type="ChEBI" id="CHEBI:30616"/>
    </ligand>
</feature>
<evidence type="ECO:0000256" key="12">
    <source>
        <dbReference type="RuleBase" id="RU004356"/>
    </source>
</evidence>
<dbReference type="PROSITE" id="PS51987">
    <property type="entry name" value="GS_CATALYTIC"/>
    <property type="match status" value="1"/>
</dbReference>
<dbReference type="EMBL" id="AJYK02000008">
    <property type="protein sequence ID" value="OEF29431.1"/>
    <property type="molecule type" value="Genomic_DNA"/>
</dbReference>
<evidence type="ECO:0000259" key="13">
    <source>
        <dbReference type="PROSITE" id="PS51986"/>
    </source>
</evidence>
<dbReference type="GO" id="GO:0046872">
    <property type="term" value="F:metal ion binding"/>
    <property type="evidence" value="ECO:0007669"/>
    <property type="project" value="UniProtKB-KW"/>
</dbReference>
<dbReference type="eggNOG" id="COG0174">
    <property type="taxonomic scope" value="Bacteria"/>
</dbReference>
<evidence type="ECO:0000256" key="7">
    <source>
        <dbReference type="PIRSR" id="PIRSR604809-3"/>
    </source>
</evidence>
<keyword evidence="12 15" id="KW-0436">Ligase</keyword>
<dbReference type="STRING" id="1188252.A1QC_04075"/>
<dbReference type="InterPro" id="IPR027302">
    <property type="entry name" value="Gln_synth_N_conserv_site"/>
</dbReference>
<dbReference type="SUPFAM" id="SSF55931">
    <property type="entry name" value="Glutamine synthetase/guanido kinase"/>
    <property type="match status" value="1"/>
</dbReference>
<evidence type="ECO:0000313" key="16">
    <source>
        <dbReference type="Proteomes" id="UP000094070"/>
    </source>
</evidence>
<feature type="binding site" evidence="5">
    <location>
        <position position="328"/>
    </location>
    <ligand>
        <name>L-glutamate</name>
        <dbReference type="ChEBI" id="CHEBI:29985"/>
    </ligand>
</feature>
<dbReference type="GO" id="GO:0016020">
    <property type="term" value="C:membrane"/>
    <property type="evidence" value="ECO:0007669"/>
    <property type="project" value="TreeGrafter"/>
</dbReference>
<feature type="binding site" evidence="7">
    <location>
        <position position="358"/>
    </location>
    <ligand>
        <name>Mg(2+)</name>
        <dbReference type="ChEBI" id="CHEBI:18420"/>
        <label>1</label>
    </ligand>
</feature>
<dbReference type="GO" id="GO:0004356">
    <property type="term" value="F:glutamine synthetase activity"/>
    <property type="evidence" value="ECO:0007669"/>
    <property type="project" value="UniProtKB-EC"/>
</dbReference>
<feature type="binding site" evidence="6">
    <location>
        <position position="208"/>
    </location>
    <ligand>
        <name>ATP</name>
        <dbReference type="ChEBI" id="CHEBI:30616"/>
    </ligand>
</feature>
<dbReference type="InterPro" id="IPR014746">
    <property type="entry name" value="Gln_synth/guanido_kin_cat_dom"/>
</dbReference>
<evidence type="ECO:0000256" key="6">
    <source>
        <dbReference type="PIRSR" id="PIRSR604809-2"/>
    </source>
</evidence>
<feature type="domain" description="GS beta-grasp" evidence="13">
    <location>
        <begin position="13"/>
        <end position="97"/>
    </location>
</feature>
<sequence>MSVENVLSLITENEVKFVDLRFTDTKGKEQHISIPAHQVDADFFEDGKMFDGSSVAGWKGINESDMVMMPDASSAVLDPFTEDSTLNIRCDILEPATMQGYDRDPRSIAKRAEDHMRAAGFADTVLVGPEPEFFLFDDIKYGNDISGAFFKIDDVEAAWNSGTEYEGGNKGHRPGVKGGYFPVAPVDSSQDIRSAMCLIMEEMGLVVEAHHHEVATAGQNEIATRFNTLTEKADEIQIYKYVVHNVAHAYGKTATFMPKPLVGDNGSGMHVHMSLAKDGVNLFAGDKYGGLSEMALYYIGGIIKHARAINAFANPSTNSYKRLVPGFEAPVMLAYSARNRSASIRIPVVPSPKARRIEARFPDPAANPYLAFAALLMAGLDGIKNKIHPGDAMDKDLYDLPAEEAAEIPKVAESLEIALKALDDDREFLTAGGVFSDDFIDSYIKLKSKDVERVNMAVHPLEFELYYSV</sequence>
<dbReference type="PROSITE" id="PS00181">
    <property type="entry name" value="GLNA_ATP"/>
    <property type="match status" value="1"/>
</dbReference>
<dbReference type="GO" id="GO:0006542">
    <property type="term" value="P:glutamine biosynthetic process"/>
    <property type="evidence" value="ECO:0007669"/>
    <property type="project" value="InterPro"/>
</dbReference>
<dbReference type="GO" id="GO:0019740">
    <property type="term" value="P:nitrogen utilization"/>
    <property type="evidence" value="ECO:0007669"/>
    <property type="project" value="TreeGrafter"/>
</dbReference>
<dbReference type="InterPro" id="IPR008146">
    <property type="entry name" value="Gln_synth_cat_dom"/>
</dbReference>
<dbReference type="SUPFAM" id="SSF54368">
    <property type="entry name" value="Glutamine synthetase, N-terminal domain"/>
    <property type="match status" value="1"/>
</dbReference>
<evidence type="ECO:0000256" key="8">
    <source>
        <dbReference type="PIRSR" id="PIRSR604809-50"/>
    </source>
</evidence>
<feature type="modified residue" description="O-AMP-tyrosine" evidence="8">
    <location>
        <position position="398"/>
    </location>
</feature>
<keyword evidence="7" id="KW-0479">Metal-binding</keyword>
<dbReference type="AlphaFoldDB" id="A0A1E5E5X4"/>
<feature type="binding site" evidence="7">
    <location>
        <position position="221"/>
    </location>
    <ligand>
        <name>Mg(2+)</name>
        <dbReference type="ChEBI" id="CHEBI:18420"/>
        <label>1</label>
    </ligand>
</feature>
<evidence type="ECO:0000256" key="5">
    <source>
        <dbReference type="PIRSR" id="PIRSR604809-1"/>
    </source>
</evidence>
<dbReference type="Proteomes" id="UP000094070">
    <property type="component" value="Unassembled WGS sequence"/>
</dbReference>
<dbReference type="SMART" id="SM01230">
    <property type="entry name" value="Gln-synt_C"/>
    <property type="match status" value="1"/>
</dbReference>
<evidence type="ECO:0000256" key="1">
    <source>
        <dbReference type="ARBA" id="ARBA00009897"/>
    </source>
</evidence>
<feature type="domain" description="GS catalytic" evidence="14">
    <location>
        <begin position="105"/>
        <end position="469"/>
    </location>
</feature>
<evidence type="ECO:0000256" key="4">
    <source>
        <dbReference type="ARBA" id="ARBA00049436"/>
    </source>
</evidence>